<keyword evidence="2" id="KW-0547">Nucleotide-binding</keyword>
<feature type="domain" description="RAI1-like" evidence="3">
    <location>
        <begin position="27"/>
        <end position="360"/>
    </location>
</feature>
<keyword evidence="2" id="KW-0540">Nuclease</keyword>
<dbReference type="GO" id="GO:0046872">
    <property type="term" value="F:metal ion binding"/>
    <property type="evidence" value="ECO:0007669"/>
    <property type="project" value="UniProtKB-KW"/>
</dbReference>
<organism evidence="4 5">
    <name type="scientific">Drosophila hydei</name>
    <name type="common">Fruit fly</name>
    <dbReference type="NCBI Taxonomy" id="7224"/>
    <lineage>
        <taxon>Eukaryota</taxon>
        <taxon>Metazoa</taxon>
        <taxon>Ecdysozoa</taxon>
        <taxon>Arthropoda</taxon>
        <taxon>Hexapoda</taxon>
        <taxon>Insecta</taxon>
        <taxon>Pterygota</taxon>
        <taxon>Neoptera</taxon>
        <taxon>Endopterygota</taxon>
        <taxon>Diptera</taxon>
        <taxon>Brachycera</taxon>
        <taxon>Muscomorpha</taxon>
        <taxon>Ephydroidea</taxon>
        <taxon>Drosophilidae</taxon>
        <taxon>Drosophila</taxon>
    </lineage>
</organism>
<comment type="function">
    <text evidence="2">Decapping enzyme for NAD-capped RNAs: specifically hydrolyzes the nicotinamide adenine dinucleotide (NAD) cap from a subset of RNAs by removing the entire NAD moiety from the 5'-end of an NAD-capped RNA.</text>
</comment>
<dbReference type="GO" id="GO:0000956">
    <property type="term" value="P:nuclear-transcribed mRNA catabolic process"/>
    <property type="evidence" value="ECO:0007669"/>
    <property type="project" value="TreeGrafter"/>
</dbReference>
<dbReference type="Proteomes" id="UP000504633">
    <property type="component" value="Unplaced"/>
</dbReference>
<reference evidence="5" key="1">
    <citation type="submission" date="2025-08" db="UniProtKB">
        <authorList>
            <consortium name="RefSeq"/>
        </authorList>
    </citation>
    <scope>IDENTIFICATION</scope>
    <source>
        <strain evidence="5">15085-1641.00</strain>
        <tissue evidence="5">Whole body</tissue>
    </source>
</reference>
<dbReference type="AlphaFoldDB" id="A0A6J1MDB9"/>
<dbReference type="GO" id="GO:0016787">
    <property type="term" value="F:hydrolase activity"/>
    <property type="evidence" value="ECO:0007669"/>
    <property type="project" value="UniProtKB-KW"/>
</dbReference>
<accession>A0A6J1MDB9</accession>
<dbReference type="GO" id="GO:0110155">
    <property type="term" value="P:NAD-cap decapping"/>
    <property type="evidence" value="ECO:0007669"/>
    <property type="project" value="TreeGrafter"/>
</dbReference>
<protein>
    <recommendedName>
        <fullName evidence="2">Decapping nuclease</fullName>
        <ecNumber evidence="2">3.6.1.-</ecNumber>
    </recommendedName>
</protein>
<keyword evidence="2" id="KW-0479">Metal-binding</keyword>
<dbReference type="RefSeq" id="XP_023176875.2">
    <property type="nucleotide sequence ID" value="XM_023321107.2"/>
</dbReference>
<dbReference type="EC" id="3.6.1.-" evidence="2"/>
<keyword evidence="4" id="KW-1185">Reference proteome</keyword>
<dbReference type="GO" id="GO:0005829">
    <property type="term" value="C:cytosol"/>
    <property type="evidence" value="ECO:0007669"/>
    <property type="project" value="TreeGrafter"/>
</dbReference>
<dbReference type="OMA" id="RNTMYIC"/>
<evidence type="ECO:0000313" key="4">
    <source>
        <dbReference type="Proteomes" id="UP000504633"/>
    </source>
</evidence>
<evidence type="ECO:0000313" key="5">
    <source>
        <dbReference type="RefSeq" id="XP_023176875.2"/>
    </source>
</evidence>
<comment type="cofactor">
    <cofactor evidence="2">
        <name>a divalent metal cation</name>
        <dbReference type="ChEBI" id="CHEBI:60240"/>
    </cofactor>
</comment>
<dbReference type="GeneID" id="111603497"/>
<keyword evidence="2" id="KW-0378">Hydrolase</keyword>
<dbReference type="InterPro" id="IPR013961">
    <property type="entry name" value="RAI1"/>
</dbReference>
<evidence type="ECO:0000256" key="1">
    <source>
        <dbReference type="ARBA" id="ARBA00006562"/>
    </source>
</evidence>
<evidence type="ECO:0000256" key="2">
    <source>
        <dbReference type="RuleBase" id="RU367113"/>
    </source>
</evidence>
<evidence type="ECO:0000259" key="3">
    <source>
        <dbReference type="Pfam" id="PF08652"/>
    </source>
</evidence>
<name>A0A6J1MDB9_DROHY</name>
<comment type="subcellular location">
    <subcellularLocation>
        <location evidence="2">Nucleus</location>
    </subcellularLocation>
</comment>
<dbReference type="GO" id="GO:0005634">
    <property type="term" value="C:nucleus"/>
    <property type="evidence" value="ECO:0007669"/>
    <property type="project" value="UniProtKB-SubCell"/>
</dbReference>
<dbReference type="Pfam" id="PF08652">
    <property type="entry name" value="RAI1"/>
    <property type="match status" value="1"/>
</dbReference>
<dbReference type="GO" id="GO:0000166">
    <property type="term" value="F:nucleotide binding"/>
    <property type="evidence" value="ECO:0007669"/>
    <property type="project" value="UniProtKB-KW"/>
</dbReference>
<keyword evidence="2" id="KW-0539">Nucleus</keyword>
<dbReference type="PANTHER" id="PTHR12395:SF9">
    <property type="entry name" value="DECAPPING AND EXORIBONUCLEASE PROTEIN"/>
    <property type="match status" value="1"/>
</dbReference>
<sequence length="378" mass="44593">MYSNYKILNINARASPPQDKESFPTVKQPIHVGEYSLSAEGHFENSPARICFLNQLPLSQFPFTLIPNVEDMHTKKSKPKPRYLDNLFYFLRCSWDSFIKRNVHGFLQLEADIVCSREALQLIMCAPYEYKNNWTLAVSKYRNTIYICPVHNAERPLSVFDEKHFKDLLMANWMRTLRQHCLTAGDSYQQSKLDGQYYCVFCIEICGLQVLFDAPILAEHTPNTFYGLPKTFVDLKLRLDTMNRTEWSAHNRNEVLKWWVESFLVGIEKVYIAYHDKEANVQKIKHTTVRELWRECEHDWSPNICGNFLRRLLGSIQMLLAHVDSASTVYILEYEAKNGSISYKYAEERTEHSFIPDWFRLMMEERMEHLNAEIRFQI</sequence>
<dbReference type="InterPro" id="IPR039039">
    <property type="entry name" value="RAI1-like_fam"/>
</dbReference>
<comment type="similarity">
    <text evidence="1 2">Belongs to the DXO/Dom3Z family.</text>
</comment>
<proteinExistence type="inferred from homology"/>
<dbReference type="KEGG" id="dhe:111603497"/>
<dbReference type="GO" id="GO:0004518">
    <property type="term" value="F:nuclease activity"/>
    <property type="evidence" value="ECO:0007669"/>
    <property type="project" value="UniProtKB-KW"/>
</dbReference>
<dbReference type="PANTHER" id="PTHR12395">
    <property type="entry name" value="DOM-3 RELATED"/>
    <property type="match status" value="1"/>
</dbReference>
<dbReference type="OrthoDB" id="5853397at2759"/>
<gene>
    <name evidence="5" type="primary">LOC111603497</name>
</gene>
<keyword evidence="2" id="KW-0694">RNA-binding</keyword>
<dbReference type="GO" id="GO:0003723">
    <property type="term" value="F:RNA binding"/>
    <property type="evidence" value="ECO:0007669"/>
    <property type="project" value="UniProtKB-KW"/>
</dbReference>